<feature type="domain" description="Beta-lactamase-related" evidence="1">
    <location>
        <begin position="39"/>
        <end position="339"/>
    </location>
</feature>
<organism evidence="2 3">
    <name type="scientific">Spirosoma sordidisoli</name>
    <dbReference type="NCBI Taxonomy" id="2502893"/>
    <lineage>
        <taxon>Bacteria</taxon>
        <taxon>Pseudomonadati</taxon>
        <taxon>Bacteroidota</taxon>
        <taxon>Cytophagia</taxon>
        <taxon>Cytophagales</taxon>
        <taxon>Cytophagaceae</taxon>
        <taxon>Spirosoma</taxon>
    </lineage>
</organism>
<dbReference type="EMBL" id="SBLB01000012">
    <property type="protein sequence ID" value="RYC66773.1"/>
    <property type="molecule type" value="Genomic_DNA"/>
</dbReference>
<proteinExistence type="predicted"/>
<keyword evidence="3" id="KW-1185">Reference proteome</keyword>
<reference evidence="2 3" key="1">
    <citation type="submission" date="2019-01" db="EMBL/GenBank/DDBJ databases">
        <title>Spirosoma flava sp. nov., a propanil-degrading bacterium isolated from herbicide-contaminated soil.</title>
        <authorList>
            <person name="Zhang L."/>
            <person name="Jiang J.-D."/>
        </authorList>
    </citation>
    <scope>NUCLEOTIDE SEQUENCE [LARGE SCALE GENOMIC DNA]</scope>
    <source>
        <strain evidence="2 3">TY50</strain>
    </source>
</reference>
<keyword evidence="2" id="KW-0378">Hydrolase</keyword>
<evidence type="ECO:0000313" key="2">
    <source>
        <dbReference type="EMBL" id="RYC66773.1"/>
    </source>
</evidence>
<dbReference type="AlphaFoldDB" id="A0A4Q2UCD1"/>
<dbReference type="GO" id="GO:0016787">
    <property type="term" value="F:hydrolase activity"/>
    <property type="evidence" value="ECO:0007669"/>
    <property type="project" value="UniProtKB-KW"/>
</dbReference>
<dbReference type="InterPro" id="IPR050789">
    <property type="entry name" value="Diverse_Enzym_Activities"/>
</dbReference>
<dbReference type="InterPro" id="IPR001466">
    <property type="entry name" value="Beta-lactam-related"/>
</dbReference>
<dbReference type="Proteomes" id="UP000290407">
    <property type="component" value="Unassembled WGS sequence"/>
</dbReference>
<dbReference type="InterPro" id="IPR012338">
    <property type="entry name" value="Beta-lactam/transpept-like"/>
</dbReference>
<accession>A0A4Q2UCD1</accession>
<evidence type="ECO:0000259" key="1">
    <source>
        <dbReference type="Pfam" id="PF00144"/>
    </source>
</evidence>
<dbReference type="PANTHER" id="PTHR43283">
    <property type="entry name" value="BETA-LACTAMASE-RELATED"/>
    <property type="match status" value="1"/>
</dbReference>
<evidence type="ECO:0000313" key="3">
    <source>
        <dbReference type="Proteomes" id="UP000290407"/>
    </source>
</evidence>
<dbReference type="SUPFAM" id="SSF56601">
    <property type="entry name" value="beta-lactamase/transpeptidase-like"/>
    <property type="match status" value="1"/>
</dbReference>
<sequence length="372" mass="41115">MSFAKTISMKLKISSIQSILFILLWIPSLAQSRLSQLQKALPSMMDSTGISGLSVALIENGKVTWSSGLGIKNKGTKEPVSTQTIFRGASLGKPLFAYAVLKLSEQRKIALDTPLVSYAPPSYLETHFLKSPLGDERIRLITARMVLNHTSGLPNWRAEGKPLTTMFMPGSRYSYSGEGYYLLQTVVEYLVKESVESFMQRTVFKPMAMTHTSYMYHAVDSLRYASSYDMTGKCIADEQETVNVAHTLRTTADDYARFIVAAMMKPGSGEQTAKALLSSLVKTDICQPGQVSWGLGFAVQHTVNGNLFCQWAKSPTASGYVIGSTDHKTAVVYFVNVANQGLRIAERMVKLGLDYDDPLFSCFGVRPYNARR</sequence>
<dbReference type="PANTHER" id="PTHR43283:SF18">
    <property type="match status" value="1"/>
</dbReference>
<dbReference type="Gene3D" id="3.40.710.10">
    <property type="entry name" value="DD-peptidase/beta-lactamase superfamily"/>
    <property type="match status" value="1"/>
</dbReference>
<dbReference type="Pfam" id="PF00144">
    <property type="entry name" value="Beta-lactamase"/>
    <property type="match status" value="1"/>
</dbReference>
<protein>
    <submittedName>
        <fullName evidence="2">Class A beta-lactamase-related serine hydrolase</fullName>
    </submittedName>
</protein>
<comment type="caution">
    <text evidence="2">The sequence shown here is derived from an EMBL/GenBank/DDBJ whole genome shotgun (WGS) entry which is preliminary data.</text>
</comment>
<gene>
    <name evidence="2" type="ORF">EQG79_28485</name>
</gene>
<name>A0A4Q2UCD1_9BACT</name>